<accession>A0A0A9ERT5</accession>
<dbReference type="AlphaFoldDB" id="A0A0A9ERT5"/>
<name>A0A0A9ERT5_ARUDO</name>
<protein>
    <submittedName>
        <fullName evidence="2">Uncharacterized protein</fullName>
    </submittedName>
</protein>
<sequence length="25" mass="2842">MGVDSSVVPFPERRHGENASYKHQN</sequence>
<organism evidence="2">
    <name type="scientific">Arundo donax</name>
    <name type="common">Giant reed</name>
    <name type="synonym">Donax arundinaceus</name>
    <dbReference type="NCBI Taxonomy" id="35708"/>
    <lineage>
        <taxon>Eukaryota</taxon>
        <taxon>Viridiplantae</taxon>
        <taxon>Streptophyta</taxon>
        <taxon>Embryophyta</taxon>
        <taxon>Tracheophyta</taxon>
        <taxon>Spermatophyta</taxon>
        <taxon>Magnoliopsida</taxon>
        <taxon>Liliopsida</taxon>
        <taxon>Poales</taxon>
        <taxon>Poaceae</taxon>
        <taxon>PACMAD clade</taxon>
        <taxon>Arundinoideae</taxon>
        <taxon>Arundineae</taxon>
        <taxon>Arundo</taxon>
    </lineage>
</organism>
<feature type="region of interest" description="Disordered" evidence="1">
    <location>
        <begin position="1"/>
        <end position="25"/>
    </location>
</feature>
<proteinExistence type="predicted"/>
<evidence type="ECO:0000313" key="2">
    <source>
        <dbReference type="EMBL" id="JAE02817.1"/>
    </source>
</evidence>
<evidence type="ECO:0000256" key="1">
    <source>
        <dbReference type="SAM" id="MobiDB-lite"/>
    </source>
</evidence>
<reference evidence="2" key="1">
    <citation type="submission" date="2014-09" db="EMBL/GenBank/DDBJ databases">
        <authorList>
            <person name="Magalhaes I.L.F."/>
            <person name="Oliveira U."/>
            <person name="Santos F.R."/>
            <person name="Vidigal T.H.D.A."/>
            <person name="Brescovit A.D."/>
            <person name="Santos A.J."/>
        </authorList>
    </citation>
    <scope>NUCLEOTIDE SEQUENCE</scope>
    <source>
        <tissue evidence="2">Shoot tissue taken approximately 20 cm above the soil surface</tissue>
    </source>
</reference>
<reference evidence="2" key="2">
    <citation type="journal article" date="2015" name="Data Brief">
        <title>Shoot transcriptome of the giant reed, Arundo donax.</title>
        <authorList>
            <person name="Barrero R.A."/>
            <person name="Guerrero F.D."/>
            <person name="Moolhuijzen P."/>
            <person name="Goolsby J.A."/>
            <person name="Tidwell J."/>
            <person name="Bellgard S.E."/>
            <person name="Bellgard M.I."/>
        </authorList>
    </citation>
    <scope>NUCLEOTIDE SEQUENCE</scope>
    <source>
        <tissue evidence="2">Shoot tissue taken approximately 20 cm above the soil surface</tissue>
    </source>
</reference>
<dbReference type="EMBL" id="GBRH01195079">
    <property type="protein sequence ID" value="JAE02817.1"/>
    <property type="molecule type" value="Transcribed_RNA"/>
</dbReference>